<dbReference type="AlphaFoldDB" id="A0A392VM02"/>
<sequence>MEKRRRREVSLGSELVGGFLRKLKDGFAEMELEVQLRMEKKGGL</sequence>
<evidence type="ECO:0000313" key="2">
    <source>
        <dbReference type="Proteomes" id="UP000265520"/>
    </source>
</evidence>
<protein>
    <submittedName>
        <fullName evidence="1">Uncharacterized protein</fullName>
    </submittedName>
</protein>
<reference evidence="1 2" key="1">
    <citation type="journal article" date="2018" name="Front. Plant Sci.">
        <title>Red Clover (Trifolium pratense) and Zigzag Clover (T. medium) - A Picture of Genomic Similarities and Differences.</title>
        <authorList>
            <person name="Dluhosova J."/>
            <person name="Istvanek J."/>
            <person name="Nedelnik J."/>
            <person name="Repkova J."/>
        </authorList>
    </citation>
    <scope>NUCLEOTIDE SEQUENCE [LARGE SCALE GENOMIC DNA]</scope>
    <source>
        <strain evidence="2">cv. 10/8</strain>
        <tissue evidence="1">Leaf</tissue>
    </source>
</reference>
<dbReference type="EMBL" id="LXQA011192448">
    <property type="protein sequence ID" value="MCI88419.1"/>
    <property type="molecule type" value="Genomic_DNA"/>
</dbReference>
<dbReference type="Proteomes" id="UP000265520">
    <property type="component" value="Unassembled WGS sequence"/>
</dbReference>
<name>A0A392VM02_9FABA</name>
<comment type="caution">
    <text evidence="1">The sequence shown here is derived from an EMBL/GenBank/DDBJ whole genome shotgun (WGS) entry which is preliminary data.</text>
</comment>
<keyword evidence="2" id="KW-1185">Reference proteome</keyword>
<proteinExistence type="predicted"/>
<accession>A0A392VM02</accession>
<organism evidence="1 2">
    <name type="scientific">Trifolium medium</name>
    <dbReference type="NCBI Taxonomy" id="97028"/>
    <lineage>
        <taxon>Eukaryota</taxon>
        <taxon>Viridiplantae</taxon>
        <taxon>Streptophyta</taxon>
        <taxon>Embryophyta</taxon>
        <taxon>Tracheophyta</taxon>
        <taxon>Spermatophyta</taxon>
        <taxon>Magnoliopsida</taxon>
        <taxon>eudicotyledons</taxon>
        <taxon>Gunneridae</taxon>
        <taxon>Pentapetalae</taxon>
        <taxon>rosids</taxon>
        <taxon>fabids</taxon>
        <taxon>Fabales</taxon>
        <taxon>Fabaceae</taxon>
        <taxon>Papilionoideae</taxon>
        <taxon>50 kb inversion clade</taxon>
        <taxon>NPAAA clade</taxon>
        <taxon>Hologalegina</taxon>
        <taxon>IRL clade</taxon>
        <taxon>Trifolieae</taxon>
        <taxon>Trifolium</taxon>
    </lineage>
</organism>
<evidence type="ECO:0000313" key="1">
    <source>
        <dbReference type="EMBL" id="MCI88419.1"/>
    </source>
</evidence>